<evidence type="ECO:0000256" key="1">
    <source>
        <dbReference type="ARBA" id="ARBA00022679"/>
    </source>
</evidence>
<feature type="domain" description="Phospholipid/glycerol acyltransferase" evidence="3">
    <location>
        <begin position="43"/>
        <end position="155"/>
    </location>
</feature>
<keyword evidence="2 4" id="KW-0012">Acyltransferase</keyword>
<dbReference type="PANTHER" id="PTHR10434">
    <property type="entry name" value="1-ACYL-SN-GLYCEROL-3-PHOSPHATE ACYLTRANSFERASE"/>
    <property type="match status" value="1"/>
</dbReference>
<dbReference type="OrthoDB" id="9809618at2"/>
<dbReference type="SUPFAM" id="SSF69593">
    <property type="entry name" value="Glycerol-3-phosphate (1)-acyltransferase"/>
    <property type="match status" value="1"/>
</dbReference>
<protein>
    <submittedName>
        <fullName evidence="4">1-acyl-sn-glycerol-3-phosphate acyltransferase</fullName>
    </submittedName>
</protein>
<proteinExistence type="predicted"/>
<gene>
    <name evidence="4" type="ORF">FIV42_27115</name>
</gene>
<reference evidence="4 5" key="1">
    <citation type="submission" date="2019-06" db="EMBL/GenBank/DDBJ databases">
        <title>Persicimonas caeni gen. nov., sp. nov., a predatory bacterium isolated from solar saltern.</title>
        <authorList>
            <person name="Wang S."/>
        </authorList>
    </citation>
    <scope>NUCLEOTIDE SEQUENCE [LARGE SCALE GENOMIC DNA]</scope>
    <source>
        <strain evidence="4 5">YN101</strain>
    </source>
</reference>
<dbReference type="GO" id="GO:0006654">
    <property type="term" value="P:phosphatidic acid biosynthetic process"/>
    <property type="evidence" value="ECO:0007669"/>
    <property type="project" value="TreeGrafter"/>
</dbReference>
<dbReference type="RefSeq" id="WP_141200726.1">
    <property type="nucleotide sequence ID" value="NZ_CP041186.1"/>
</dbReference>
<evidence type="ECO:0000256" key="2">
    <source>
        <dbReference type="ARBA" id="ARBA00023315"/>
    </source>
</evidence>
<evidence type="ECO:0000259" key="3">
    <source>
        <dbReference type="SMART" id="SM00563"/>
    </source>
</evidence>
<evidence type="ECO:0000313" key="4">
    <source>
        <dbReference type="EMBL" id="QDG54282.1"/>
    </source>
</evidence>
<dbReference type="PANTHER" id="PTHR10434:SF40">
    <property type="entry name" value="1-ACYL-SN-GLYCEROL-3-PHOSPHATE ACYLTRANSFERASE"/>
    <property type="match status" value="1"/>
</dbReference>
<keyword evidence="5" id="KW-1185">Reference proteome</keyword>
<evidence type="ECO:0000313" key="5">
    <source>
        <dbReference type="Proteomes" id="UP000315995"/>
    </source>
</evidence>
<keyword evidence="1 4" id="KW-0808">Transferase</keyword>
<dbReference type="AlphaFoldDB" id="A0A4Y6Q194"/>
<accession>A0A5B8YFY6</accession>
<accession>A0A4Y6Q194</accession>
<dbReference type="InterPro" id="IPR002123">
    <property type="entry name" value="Plipid/glycerol_acylTrfase"/>
</dbReference>
<dbReference type="CDD" id="cd07989">
    <property type="entry name" value="LPLAT_AGPAT-like"/>
    <property type="match status" value="1"/>
</dbReference>
<name>A0A4Y6Q194_PERCE</name>
<dbReference type="SMART" id="SM00563">
    <property type="entry name" value="PlsC"/>
    <property type="match status" value="1"/>
</dbReference>
<sequence>MKPQYLFHWLAHRAGWNLCWLGAKLRWKLQYEYDEPFPQDGPVLLLSNHTSVFDPVWVAWGGWRPMHYMASQQLFRFKAFGALIGSLGAFPKIKNMHDPEANATLERLYRDGRPIVLFPEGARTWDGRLGKLRPGIGRLIKRLNARVVTARVTTGHLHRPRWAPHRRHVPVHVRYSAPRTFPPEMSAHEITAAIADAIRIDPGEIRAPEGSWGERLAEGLPDYLWACPSCFALEALSVHHTDRDCIMCGECDARWRVDVHNRMHPIGGRAQETAVHRAAMALEAHFGNPPVADPEAFEKEGVVLQSPNMQIGAVPRGSRQLEPVAHGPATLYEDRLECHSPGRQPWTLPLDEVKAVSVEVQSVLQVRTQDRLYQLEPQGESNIKWSHFLRPWNRLARGKELGVKSRSVHR</sequence>
<dbReference type="GO" id="GO:0003841">
    <property type="term" value="F:1-acylglycerol-3-phosphate O-acyltransferase activity"/>
    <property type="evidence" value="ECO:0007669"/>
    <property type="project" value="TreeGrafter"/>
</dbReference>
<organism evidence="4 5">
    <name type="scientific">Persicimonas caeni</name>
    <dbReference type="NCBI Taxonomy" id="2292766"/>
    <lineage>
        <taxon>Bacteria</taxon>
        <taxon>Deltaproteobacteria</taxon>
        <taxon>Bradymonadales</taxon>
        <taxon>Bradymonadaceae</taxon>
        <taxon>Persicimonas</taxon>
    </lineage>
</organism>
<dbReference type="EMBL" id="CP041186">
    <property type="protein sequence ID" value="QDG54282.1"/>
    <property type="molecule type" value="Genomic_DNA"/>
</dbReference>
<dbReference type="Proteomes" id="UP000315995">
    <property type="component" value="Chromosome"/>
</dbReference>
<dbReference type="Pfam" id="PF01553">
    <property type="entry name" value="Acyltransferase"/>
    <property type="match status" value="1"/>
</dbReference>